<dbReference type="EnsemblFungi" id="FOXG_02610T0">
    <property type="protein sequence ID" value="FOXG_02610P0"/>
    <property type="gene ID" value="FOXG_02610"/>
</dbReference>
<dbReference type="GO" id="GO:0016020">
    <property type="term" value="C:membrane"/>
    <property type="evidence" value="ECO:0007669"/>
    <property type="project" value="UniProtKB-SubCell"/>
</dbReference>
<feature type="transmembrane region" description="Helical" evidence="5">
    <location>
        <begin position="129"/>
        <end position="151"/>
    </location>
</feature>
<dbReference type="STRING" id="426428.A0A0D2XFC1"/>
<reference evidence="8" key="1">
    <citation type="journal article" date="2012" name="Mol. Plant Microbe Interact.">
        <title>A highly conserved effector in Fusarium oxysporum is required for full virulence on Arabidopsis.</title>
        <authorList>
            <person name="Thatcher L.F."/>
            <person name="Gardiner D.M."/>
            <person name="Kazan K."/>
            <person name="Manners J."/>
        </authorList>
    </citation>
    <scope>NUCLEOTIDE SEQUENCE [LARGE SCALE GENOMIC DNA]</scope>
    <source>
        <strain evidence="8">Fo5176</strain>
    </source>
</reference>
<feature type="transmembrane region" description="Helical" evidence="5">
    <location>
        <begin position="437"/>
        <end position="460"/>
    </location>
</feature>
<proteinExistence type="predicted"/>
<feature type="domain" description="Amino acid permease/ SLC12A" evidence="6">
    <location>
        <begin position="49"/>
        <end position="537"/>
    </location>
</feature>
<feature type="transmembrane region" description="Helical" evidence="5">
    <location>
        <begin position="408"/>
        <end position="425"/>
    </location>
</feature>
<dbReference type="InterPro" id="IPR050524">
    <property type="entry name" value="APC_YAT"/>
</dbReference>
<evidence type="ECO:0000313" key="8">
    <source>
        <dbReference type="Proteomes" id="UP000002489"/>
    </source>
</evidence>
<comment type="subcellular location">
    <subcellularLocation>
        <location evidence="1">Membrane</location>
        <topology evidence="1">Multi-pass membrane protein</topology>
    </subcellularLocation>
</comment>
<dbReference type="Pfam" id="PF00324">
    <property type="entry name" value="AA_permease"/>
    <property type="match status" value="1"/>
</dbReference>
<dbReference type="AlphaFoldDB" id="A0A0D2XFC1"/>
<sequence length="585" mass="64607">MNTDCGKDHGVKQTESCETGVMLMPVESVAQGTIVQPQQLQRRLNNRQIQLIAIGGSIGTGLFISIGSGLHSAGPAGLLLAFIFYCFFVGLVNNGMAEMMTQHPVAGGFISLAGHFVDDAFGFAAGWNFFIYEALVIPFEISALAIVVQYWSHDVPVWTMCLACVILYTLINCLVVNAYGEAEFWLSSGKVILVLALFLFTFITMVGGNPQGDAYGFRNWNHPGAFEEARTSGSLGRFEGFLAALWVASFCIVGPEYISLVAAESKHPRKYIKAAYKTIYIRFFLFFIGSAIAVGIVLPSNDKTLTDILIGNGSGGSTAAASPYVIAMKNMGVGDPRAEEQGLHCTLQSWLTTFIQINVFPHIVNALLITSIFSAGNTYVYCASRSLYSLALEGRAPAFFKTCTKQGVPIYALALTMAFACLGFLQQSKQGARVLSVLVNLVTGGAFINYLVMSITYVFYHRATKVQGIDRKSLPYYGWGQPYCGYAASMFFTLVIGTFGYTSFRPFNVEAFFSCYTMTILSILLYIFWKVVKRTSFHDPKAVDLVWETPQVDAYEAETTEESQTFWVEMGRMFMFRNFRRADRQ</sequence>
<evidence type="ECO:0000256" key="5">
    <source>
        <dbReference type="SAM" id="Phobius"/>
    </source>
</evidence>
<dbReference type="GO" id="GO:0015171">
    <property type="term" value="F:amino acid transmembrane transporter activity"/>
    <property type="evidence" value="ECO:0007669"/>
    <property type="project" value="TreeGrafter"/>
</dbReference>
<feature type="transmembrane region" description="Helical" evidence="5">
    <location>
        <begin position="157"/>
        <end position="179"/>
    </location>
</feature>
<evidence type="ECO:0000259" key="6">
    <source>
        <dbReference type="Pfam" id="PF00324"/>
    </source>
</evidence>
<evidence type="ECO:0000256" key="1">
    <source>
        <dbReference type="ARBA" id="ARBA00004141"/>
    </source>
</evidence>
<dbReference type="InterPro" id="IPR004841">
    <property type="entry name" value="AA-permease/SLC12A_dom"/>
</dbReference>
<dbReference type="Gene3D" id="1.20.1740.10">
    <property type="entry name" value="Amino acid/polyamine transporter I"/>
    <property type="match status" value="1"/>
</dbReference>
<evidence type="ECO:0000256" key="2">
    <source>
        <dbReference type="ARBA" id="ARBA00022692"/>
    </source>
</evidence>
<feature type="transmembrane region" description="Helical" evidence="5">
    <location>
        <begin position="73"/>
        <end position="92"/>
    </location>
</feature>
<name>A0A0D2XFC1_FUSOF</name>
<keyword evidence="3 5" id="KW-1133">Transmembrane helix</keyword>
<protein>
    <recommendedName>
        <fullName evidence="6">Amino acid permease/ SLC12A domain-containing protein</fullName>
    </recommendedName>
</protein>
<evidence type="ECO:0000313" key="7">
    <source>
        <dbReference type="EnsemblFungi" id="FOXG_02610P0"/>
    </source>
</evidence>
<evidence type="ECO:0000256" key="4">
    <source>
        <dbReference type="ARBA" id="ARBA00023136"/>
    </source>
</evidence>
<feature type="transmembrane region" description="Helical" evidence="5">
    <location>
        <begin position="191"/>
        <end position="208"/>
    </location>
</feature>
<dbReference type="PIRSF" id="PIRSF006060">
    <property type="entry name" value="AA_transporter"/>
    <property type="match status" value="1"/>
</dbReference>
<feature type="transmembrane region" description="Helical" evidence="5">
    <location>
        <begin position="480"/>
        <end position="499"/>
    </location>
</feature>
<evidence type="ECO:0000256" key="3">
    <source>
        <dbReference type="ARBA" id="ARBA00022989"/>
    </source>
</evidence>
<dbReference type="PANTHER" id="PTHR43341">
    <property type="entry name" value="AMINO ACID PERMEASE"/>
    <property type="match status" value="1"/>
</dbReference>
<feature type="transmembrane region" description="Helical" evidence="5">
    <location>
        <begin position="240"/>
        <end position="258"/>
    </location>
</feature>
<reference evidence="7" key="2">
    <citation type="submission" date="2025-08" db="UniProtKB">
        <authorList>
            <consortium name="EnsemblFungi"/>
        </authorList>
    </citation>
    <scope>IDENTIFICATION</scope>
    <source>
        <strain evidence="7">4287 / CBS 123668 / FGSC 9935 / NRRL 34936</strain>
    </source>
</reference>
<feature type="transmembrane region" description="Helical" evidence="5">
    <location>
        <begin position="511"/>
        <end position="529"/>
    </location>
</feature>
<organism evidence="7 8">
    <name type="scientific">Fusarium oxysporum (strain Fo5176)</name>
    <name type="common">Fusarium vascular wilt</name>
    <dbReference type="NCBI Taxonomy" id="660025"/>
    <lineage>
        <taxon>Eukaryota</taxon>
        <taxon>Fungi</taxon>
        <taxon>Dikarya</taxon>
        <taxon>Ascomycota</taxon>
        <taxon>Pezizomycotina</taxon>
        <taxon>Sordariomycetes</taxon>
        <taxon>Hypocreomycetidae</taxon>
        <taxon>Hypocreales</taxon>
        <taxon>Nectriaceae</taxon>
        <taxon>Fusarium</taxon>
        <taxon>Fusarium oxysporum species complex</taxon>
    </lineage>
</organism>
<feature type="transmembrane region" description="Helical" evidence="5">
    <location>
        <begin position="49"/>
        <end position="67"/>
    </location>
</feature>
<feature type="transmembrane region" description="Helical" evidence="5">
    <location>
        <begin position="279"/>
        <end position="298"/>
    </location>
</feature>
<accession>A0A0D2XFC1</accession>
<dbReference type="PANTHER" id="PTHR43341:SF6">
    <property type="entry name" value="AMINO ACID TRANSPORTER (EUROFUNG)"/>
    <property type="match status" value="1"/>
</dbReference>
<keyword evidence="2 5" id="KW-0812">Transmembrane</keyword>
<keyword evidence="4 5" id="KW-0472">Membrane</keyword>
<dbReference type="Proteomes" id="UP000002489">
    <property type="component" value="Unassembled WGS sequence"/>
</dbReference>